<dbReference type="Proteomes" id="UP000541535">
    <property type="component" value="Unassembled WGS sequence"/>
</dbReference>
<gene>
    <name evidence="2" type="ORF">FHS03_002660</name>
</gene>
<dbReference type="Pfam" id="PF00535">
    <property type="entry name" value="Glycos_transf_2"/>
    <property type="match status" value="1"/>
</dbReference>
<evidence type="ECO:0000313" key="3">
    <source>
        <dbReference type="Proteomes" id="UP000541535"/>
    </source>
</evidence>
<keyword evidence="2" id="KW-0808">Transferase</keyword>
<dbReference type="PANTHER" id="PTHR43685">
    <property type="entry name" value="GLYCOSYLTRANSFERASE"/>
    <property type="match status" value="1"/>
</dbReference>
<keyword evidence="3" id="KW-1185">Reference proteome</keyword>
<comment type="caution">
    <text evidence="2">The sequence shown here is derived from an EMBL/GenBank/DDBJ whole genome shotgun (WGS) entry which is preliminary data.</text>
</comment>
<dbReference type="SUPFAM" id="SSF53448">
    <property type="entry name" value="Nucleotide-diphospho-sugar transferases"/>
    <property type="match status" value="1"/>
</dbReference>
<proteinExistence type="predicted"/>
<dbReference type="InterPro" id="IPR050834">
    <property type="entry name" value="Glycosyltransf_2"/>
</dbReference>
<protein>
    <submittedName>
        <fullName evidence="2">Glycosyltransferase involved in cell wall biosynthesis</fullName>
    </submittedName>
</protein>
<dbReference type="RefSeq" id="WP_183441418.1">
    <property type="nucleotide sequence ID" value="NZ_JACHXD010000006.1"/>
</dbReference>
<dbReference type="EMBL" id="JACHXD010000006">
    <property type="protein sequence ID" value="MBB3119608.1"/>
    <property type="molecule type" value="Genomic_DNA"/>
</dbReference>
<organism evidence="2 3">
    <name type="scientific">Pseudoduganella violacea</name>
    <dbReference type="NCBI Taxonomy" id="1715466"/>
    <lineage>
        <taxon>Bacteria</taxon>
        <taxon>Pseudomonadati</taxon>
        <taxon>Pseudomonadota</taxon>
        <taxon>Betaproteobacteria</taxon>
        <taxon>Burkholderiales</taxon>
        <taxon>Oxalobacteraceae</taxon>
        <taxon>Telluria group</taxon>
        <taxon>Pseudoduganella</taxon>
    </lineage>
</organism>
<dbReference type="PANTHER" id="PTHR43685:SF2">
    <property type="entry name" value="GLYCOSYLTRANSFERASE 2-LIKE DOMAIN-CONTAINING PROTEIN"/>
    <property type="match status" value="1"/>
</dbReference>
<feature type="domain" description="Glycosyltransferase 2-like" evidence="1">
    <location>
        <begin position="5"/>
        <end position="131"/>
    </location>
</feature>
<accession>A0A7W5BAM0</accession>
<evidence type="ECO:0000313" key="2">
    <source>
        <dbReference type="EMBL" id="MBB3119608.1"/>
    </source>
</evidence>
<evidence type="ECO:0000259" key="1">
    <source>
        <dbReference type="Pfam" id="PF00535"/>
    </source>
</evidence>
<dbReference type="InterPro" id="IPR001173">
    <property type="entry name" value="Glyco_trans_2-like"/>
</dbReference>
<dbReference type="InterPro" id="IPR029044">
    <property type="entry name" value="Nucleotide-diphossugar_trans"/>
</dbReference>
<dbReference type="AlphaFoldDB" id="A0A7W5BAM0"/>
<sequence length="339" mass="38400">MPAISVVMPAYNAAAFLQEAIDSILAQTFTDFELIVINDGSTDATVSLLAQQSDPRVRVVDNGVNRGLIYTRNLGIDLATAPFIAFLDSDDLAFPQRLQRQYDYLQQHPEVDAVGCWSQPIDAEGRPRPYAWRLPGDSDFVKATLLFRAYISTPAFFVRTEVMRALRFSPEHDLAEDYDMYTRGVQHYRFVNLPEVLIAIRIHGNNITRLKKDRLAQNMNAISAKLLRRLEIEASEDELRLHRYIEWLDEAPAQVLQRSRAWLARIVAANQRCGLYEARALRHAVAERWFAVCNANSHAGLGVLLAWLRGPHSWGGVLGPRDYLKLCAKTLLGSLRRRG</sequence>
<dbReference type="GO" id="GO:0016740">
    <property type="term" value="F:transferase activity"/>
    <property type="evidence" value="ECO:0007669"/>
    <property type="project" value="UniProtKB-KW"/>
</dbReference>
<reference evidence="2 3" key="1">
    <citation type="submission" date="2020-08" db="EMBL/GenBank/DDBJ databases">
        <title>Genomic Encyclopedia of Type Strains, Phase III (KMG-III): the genomes of soil and plant-associated and newly described type strains.</title>
        <authorList>
            <person name="Whitman W."/>
        </authorList>
    </citation>
    <scope>NUCLEOTIDE SEQUENCE [LARGE SCALE GENOMIC DNA]</scope>
    <source>
        <strain evidence="2 3">CECT 8897</strain>
    </source>
</reference>
<name>A0A7W5BAM0_9BURK</name>
<dbReference type="Gene3D" id="3.90.550.10">
    <property type="entry name" value="Spore Coat Polysaccharide Biosynthesis Protein SpsA, Chain A"/>
    <property type="match status" value="1"/>
</dbReference>